<dbReference type="InterPro" id="IPR045596">
    <property type="entry name" value="DUF6459"/>
</dbReference>
<feature type="compositionally biased region" description="Basic and acidic residues" evidence="1">
    <location>
        <begin position="54"/>
        <end position="63"/>
    </location>
</feature>
<reference evidence="2 3" key="1">
    <citation type="submission" date="2018-12" db="EMBL/GenBank/DDBJ databases">
        <authorList>
            <consortium name="Pathogen Informatics"/>
        </authorList>
    </citation>
    <scope>NUCLEOTIDE SEQUENCE [LARGE SCALE GENOMIC DNA]</scope>
    <source>
        <strain evidence="2 3">NCTC13652</strain>
    </source>
</reference>
<dbReference type="Proteomes" id="UP000277858">
    <property type="component" value="Chromosome"/>
</dbReference>
<organism evidence="2 3">
    <name type="scientific">Acidipropionibacterium jensenii</name>
    <dbReference type="NCBI Taxonomy" id="1749"/>
    <lineage>
        <taxon>Bacteria</taxon>
        <taxon>Bacillati</taxon>
        <taxon>Actinomycetota</taxon>
        <taxon>Actinomycetes</taxon>
        <taxon>Propionibacteriales</taxon>
        <taxon>Propionibacteriaceae</taxon>
        <taxon>Acidipropionibacterium</taxon>
    </lineage>
</organism>
<dbReference type="RefSeq" id="WP_126412636.1">
    <property type="nucleotide sequence ID" value="NZ_CP040635.1"/>
</dbReference>
<dbReference type="EMBL" id="LR134473">
    <property type="protein sequence ID" value="VEI02776.1"/>
    <property type="molecule type" value="Genomic_DNA"/>
</dbReference>
<feature type="compositionally biased region" description="Low complexity" evidence="1">
    <location>
        <begin position="37"/>
        <end position="47"/>
    </location>
</feature>
<accession>A0A448NXU5</accession>
<name>A0A448NXU5_9ACTN</name>
<sequence length="182" mass="19976">MTALIPSPAPLGHILAAAEGVLLEQVADWLPRPSPPRDLSLTDQDPLPLDDDGAPDRDDPPTIDLRHPEKPAARASAAAVAGAILECLAGHRPASHLRMLCTDQALSRVRRWPRRTGWRRARVTAVPVVRLARDQVDAVVMIALADRHLAMSVRLRRYDERWLVDDAQLLLTEGVSEALQAP</sequence>
<dbReference type="OrthoDB" id="3711849at2"/>
<evidence type="ECO:0000256" key="1">
    <source>
        <dbReference type="SAM" id="MobiDB-lite"/>
    </source>
</evidence>
<dbReference type="GeneID" id="82885494"/>
<evidence type="ECO:0000313" key="3">
    <source>
        <dbReference type="Proteomes" id="UP000277858"/>
    </source>
</evidence>
<evidence type="ECO:0000313" key="2">
    <source>
        <dbReference type="EMBL" id="VEI02776.1"/>
    </source>
</evidence>
<protein>
    <submittedName>
        <fullName evidence="2">Uncharacterized protein</fullName>
    </submittedName>
</protein>
<proteinExistence type="predicted"/>
<dbReference type="AlphaFoldDB" id="A0A448NXU5"/>
<feature type="region of interest" description="Disordered" evidence="1">
    <location>
        <begin position="33"/>
        <end position="63"/>
    </location>
</feature>
<dbReference type="Pfam" id="PF20060">
    <property type="entry name" value="DUF6459"/>
    <property type="match status" value="1"/>
</dbReference>
<keyword evidence="3" id="KW-1185">Reference proteome</keyword>
<gene>
    <name evidence="2" type="ORF">NCTC13652_00961</name>
</gene>